<dbReference type="EMBL" id="CP066681">
    <property type="protein sequence ID" value="QQG36020.1"/>
    <property type="molecule type" value="Genomic_DNA"/>
</dbReference>
<evidence type="ECO:0000313" key="1">
    <source>
        <dbReference type="EMBL" id="QQG36020.1"/>
    </source>
</evidence>
<protein>
    <submittedName>
        <fullName evidence="1">Uncharacterized protein</fullName>
    </submittedName>
</protein>
<organism evidence="1 2">
    <name type="scientific">Micavibrio aeruginosavorus</name>
    <dbReference type="NCBI Taxonomy" id="349221"/>
    <lineage>
        <taxon>Bacteria</taxon>
        <taxon>Pseudomonadati</taxon>
        <taxon>Bdellovibrionota</taxon>
        <taxon>Bdellovibrionia</taxon>
        <taxon>Bdellovibrionales</taxon>
        <taxon>Pseudobdellovibrionaceae</taxon>
        <taxon>Micavibrio</taxon>
    </lineage>
</organism>
<evidence type="ECO:0000313" key="2">
    <source>
        <dbReference type="Proteomes" id="UP000595362"/>
    </source>
</evidence>
<dbReference type="AlphaFoldDB" id="A0A7T5R1W4"/>
<accession>A0A7T5R1W4</accession>
<dbReference type="Proteomes" id="UP000595362">
    <property type="component" value="Chromosome"/>
</dbReference>
<sequence length="79" mass="8584">MAFKASDLSVLAYANNFTLWHYTTVDSAIGTANYFDKAADMMRVNDLVIANIDTDGTPSTKFYIVTANTGSSVSITLYS</sequence>
<reference evidence="1 2" key="1">
    <citation type="submission" date="2020-07" db="EMBL/GenBank/DDBJ databases">
        <title>Huge and variable diversity of episymbiotic CPR bacteria and DPANN archaea in groundwater ecosystems.</title>
        <authorList>
            <person name="He C.Y."/>
            <person name="Keren R."/>
            <person name="Whittaker M."/>
            <person name="Farag I.F."/>
            <person name="Doudna J."/>
            <person name="Cate J.H.D."/>
            <person name="Banfield J.F."/>
        </authorList>
    </citation>
    <scope>NUCLEOTIDE SEQUENCE [LARGE SCALE GENOMIC DNA]</scope>
    <source>
        <strain evidence="1">NC_groundwater_70_Ag_B-0.1um_54_66</strain>
    </source>
</reference>
<gene>
    <name evidence="1" type="ORF">HYS17_11045</name>
</gene>
<proteinExistence type="predicted"/>
<name>A0A7T5R1W4_9BACT</name>